<dbReference type="PROSITE" id="PS51257">
    <property type="entry name" value="PROKAR_LIPOPROTEIN"/>
    <property type="match status" value="1"/>
</dbReference>
<keyword evidence="2" id="KW-1185">Reference proteome</keyword>
<accession>A0ABU0U8Z6</accession>
<organism evidence="1 2">
    <name type="scientific">Sphingobacterium zeae</name>
    <dbReference type="NCBI Taxonomy" id="1776859"/>
    <lineage>
        <taxon>Bacteria</taxon>
        <taxon>Pseudomonadati</taxon>
        <taxon>Bacteroidota</taxon>
        <taxon>Sphingobacteriia</taxon>
        <taxon>Sphingobacteriales</taxon>
        <taxon>Sphingobacteriaceae</taxon>
        <taxon>Sphingobacterium</taxon>
    </lineage>
</organism>
<evidence type="ECO:0000313" key="2">
    <source>
        <dbReference type="Proteomes" id="UP001244640"/>
    </source>
</evidence>
<name>A0ABU0U8Z6_9SPHI</name>
<sequence length="191" mass="22185">MPWHRRSNEDLNNLIMKSSYFIAMLLVLSGFFSSCSKDFEYPSEFDKSYEAYQKFKKENANSYQYTVTSSSWTGTHSETTIMVFNGQVKYRLYEAKTRFADGQEQTDTKWAENKDELNSHDEGYEASTLDQVYEKAKKDWLIKRKDSKVYFEAKNNGLISSAGYVPDNCQDDCFNGIHISEIKIPISLNKN</sequence>
<dbReference type="Proteomes" id="UP001244640">
    <property type="component" value="Unassembled WGS sequence"/>
</dbReference>
<proteinExistence type="predicted"/>
<evidence type="ECO:0000313" key="1">
    <source>
        <dbReference type="EMBL" id="MDQ1150823.1"/>
    </source>
</evidence>
<comment type="caution">
    <text evidence="1">The sequence shown here is derived from an EMBL/GenBank/DDBJ whole genome shotgun (WGS) entry which is preliminary data.</text>
</comment>
<protein>
    <submittedName>
        <fullName evidence="1">Uncharacterized protein</fullName>
    </submittedName>
</protein>
<dbReference type="EMBL" id="JAUTBA010000001">
    <property type="protein sequence ID" value="MDQ1150823.1"/>
    <property type="molecule type" value="Genomic_DNA"/>
</dbReference>
<reference evidence="1 2" key="1">
    <citation type="submission" date="2023-07" db="EMBL/GenBank/DDBJ databases">
        <title>Functional and genomic diversity of the sorghum phyllosphere microbiome.</title>
        <authorList>
            <person name="Shade A."/>
        </authorList>
    </citation>
    <scope>NUCLEOTIDE SEQUENCE [LARGE SCALE GENOMIC DNA]</scope>
    <source>
        <strain evidence="1 2">SORGH_AS_0892</strain>
    </source>
</reference>
<gene>
    <name evidence="1" type="ORF">QE382_002807</name>
</gene>